<dbReference type="RefSeq" id="WP_149817194.1">
    <property type="nucleotide sequence ID" value="NZ_VUOA01000019.1"/>
</dbReference>
<keyword evidence="2" id="KW-1185">Reference proteome</keyword>
<accession>A0A5B2VGA0</accession>
<dbReference type="EMBL" id="VUOA01000019">
    <property type="protein sequence ID" value="KAA2237412.1"/>
    <property type="molecule type" value="Genomic_DNA"/>
</dbReference>
<dbReference type="AlphaFoldDB" id="A0A5B2VGA0"/>
<gene>
    <name evidence="1" type="ORF">F0L46_10460</name>
</gene>
<comment type="caution">
    <text evidence="1">The sequence shown here is derived from an EMBL/GenBank/DDBJ whole genome shotgun (WGS) entry which is preliminary data.</text>
</comment>
<dbReference type="OrthoDB" id="8018056at2"/>
<name>A0A5B2VGA0_9HYPH</name>
<evidence type="ECO:0008006" key="3">
    <source>
        <dbReference type="Google" id="ProtNLM"/>
    </source>
</evidence>
<reference evidence="1 2" key="1">
    <citation type="submission" date="2019-09" db="EMBL/GenBank/DDBJ databases">
        <title>Salinarimonas rosea gen. nov., sp. nov., a new member of the a-2 subgroup of the Proteobacteria.</title>
        <authorList>
            <person name="Liu J."/>
        </authorList>
    </citation>
    <scope>NUCLEOTIDE SEQUENCE [LARGE SCALE GENOMIC DNA]</scope>
    <source>
        <strain evidence="1 2">BN140002</strain>
    </source>
</reference>
<sequence>MTGGLRHKVLAVLLGVHAWSAVPARAEEALGPFALTDFAARLVEVYNAGNVSGLHAVLAPALQASYPPEKLREALTRCRVLTRDILRLSTPSWGARTYGFFAAYAEPGVFEMILEIDPQARIVYLLITDDIDAKAQQCRLSDRAQDGMTRSP</sequence>
<reference evidence="1 2" key="2">
    <citation type="submission" date="2019-09" db="EMBL/GenBank/DDBJ databases">
        <authorList>
            <person name="Jin C."/>
        </authorList>
    </citation>
    <scope>NUCLEOTIDE SEQUENCE [LARGE SCALE GENOMIC DNA]</scope>
    <source>
        <strain evidence="1 2">BN140002</strain>
    </source>
</reference>
<organism evidence="1 2">
    <name type="scientific">Salinarimonas soli</name>
    <dbReference type="NCBI Taxonomy" id="1638099"/>
    <lineage>
        <taxon>Bacteria</taxon>
        <taxon>Pseudomonadati</taxon>
        <taxon>Pseudomonadota</taxon>
        <taxon>Alphaproteobacteria</taxon>
        <taxon>Hyphomicrobiales</taxon>
        <taxon>Salinarimonadaceae</taxon>
        <taxon>Salinarimonas</taxon>
    </lineage>
</organism>
<protein>
    <recommendedName>
        <fullName evidence="3">DUF3887 domain-containing protein</fullName>
    </recommendedName>
</protein>
<evidence type="ECO:0000313" key="1">
    <source>
        <dbReference type="EMBL" id="KAA2237412.1"/>
    </source>
</evidence>
<evidence type="ECO:0000313" key="2">
    <source>
        <dbReference type="Proteomes" id="UP000323142"/>
    </source>
</evidence>
<proteinExistence type="predicted"/>
<dbReference type="Proteomes" id="UP000323142">
    <property type="component" value="Unassembled WGS sequence"/>
</dbReference>